<feature type="region of interest" description="Disordered" evidence="2">
    <location>
        <begin position="45"/>
        <end position="64"/>
    </location>
</feature>
<feature type="compositionally biased region" description="Basic and acidic residues" evidence="2">
    <location>
        <begin position="592"/>
        <end position="604"/>
    </location>
</feature>
<sequence length="631" mass="67634">MAPCSGHAVHHERFRDVSAKRTKIALSVLLSLSVAAPALSQARGWNPWNDQGQNQNQGSFQHGSETRTPIRHLVVIYQENVSFDHYFATYPKAANPTGEPGFRARPGTPTVNNLLSQGLLEQNPNTNTANGSDAALPFRLDRTQASTADQNHAYTAEQMAYDNGKADLFPLYTGRGTSGGVGAFGTKGQVLGYYDGNTVTAYWRYAQRFAMSDNAYTDTYGPSTPGALEVVSGQTNGLKLLATTQKPSTVAKSSAYVADGQGGWTMVNDIDPGYDACSSTTNQGMMTGRNIGDLLNERGITWGGFMGGFDLTASNTDGSTGCSRTTYSSIVSENVADYIPHHNWFQYYLSTSNPTHARPASVNSIGYSYVPGTAKKEPANHEYDLKDFYAAVKAGNLPAVSFVKLPAYQDGHAGYSDPLDEQVGVVDVVNAVQKLPEWQDTAILIAYDDSDGWYDHAYVAPTHGSFDAAADQLGGAGICGTGTAPTGVGGKPVNGRCGPGTRIPLIVISPWAKQNFVSHTLTTQASIARFIEDNWLGGKRLGQGSFDATAGKIDDLFDFRHDPNTETLELDDNTGDIVATRHPHHGGGHQSSGHDDSPFGHHSGDTASNNTAQGYFSSLLSSIFSMFSRYL</sequence>
<dbReference type="PANTHER" id="PTHR31956:SF1">
    <property type="entry name" value="NON-SPECIFIC PHOSPHOLIPASE C1"/>
    <property type="match status" value="1"/>
</dbReference>
<dbReference type="InterPro" id="IPR007312">
    <property type="entry name" value="Phosphoesterase"/>
</dbReference>
<name>A0A149THS1_9PROT</name>
<evidence type="ECO:0000256" key="1">
    <source>
        <dbReference type="ARBA" id="ARBA00022801"/>
    </source>
</evidence>
<dbReference type="GO" id="GO:0042578">
    <property type="term" value="F:phosphoric ester hydrolase activity"/>
    <property type="evidence" value="ECO:0007669"/>
    <property type="project" value="UniProtKB-ARBA"/>
</dbReference>
<dbReference type="STRING" id="318683.A0U94_10090"/>
<feature type="region of interest" description="Disordered" evidence="2">
    <location>
        <begin position="579"/>
        <end position="606"/>
    </location>
</feature>
<keyword evidence="1" id="KW-0378">Hydrolase</keyword>
<reference evidence="3 4" key="1">
    <citation type="submission" date="2015-06" db="EMBL/GenBank/DDBJ databases">
        <title>Improved classification and identification of acetic acid bacteria using matrix-assisted laser desorption/ionization time-of-flight mass spectrometry; Gluconobacter nephelii and Gluconobacter uchimurae are later heterotypic synonyms of Gluconobacter japonicus and Gluconobacter oxydans, respectively.</title>
        <authorList>
            <person name="Li L."/>
            <person name="Cleenwerck I."/>
            <person name="De Vuyst L."/>
            <person name="Vandamme P."/>
        </authorList>
    </citation>
    <scope>NUCLEOTIDE SEQUENCE [LARGE SCALE GENOMIC DNA]</scope>
    <source>
        <strain evidence="3 4">LMG 1768</strain>
    </source>
</reference>
<dbReference type="Gene3D" id="3.40.720.10">
    <property type="entry name" value="Alkaline Phosphatase, subunit A"/>
    <property type="match status" value="2"/>
</dbReference>
<dbReference type="PATRIC" id="fig|318683.6.peg.1417"/>
<protein>
    <submittedName>
        <fullName evidence="3">Phospholipase</fullName>
    </submittedName>
</protein>
<proteinExistence type="predicted"/>
<dbReference type="OrthoDB" id="9770871at2"/>
<evidence type="ECO:0000313" key="3">
    <source>
        <dbReference type="EMBL" id="KXV47470.1"/>
    </source>
</evidence>
<dbReference type="AlphaFoldDB" id="A0A149THS1"/>
<dbReference type="Proteomes" id="UP000075636">
    <property type="component" value="Unassembled WGS sequence"/>
</dbReference>
<dbReference type="InterPro" id="IPR017850">
    <property type="entry name" value="Alkaline_phosphatase_core_sf"/>
</dbReference>
<dbReference type="PANTHER" id="PTHR31956">
    <property type="entry name" value="NON-SPECIFIC PHOSPHOLIPASE C4-RELATED"/>
    <property type="match status" value="1"/>
</dbReference>
<organism evidence="3 4">
    <name type="scientific">Gluconobacter albidus</name>
    <dbReference type="NCBI Taxonomy" id="318683"/>
    <lineage>
        <taxon>Bacteria</taxon>
        <taxon>Pseudomonadati</taxon>
        <taxon>Pseudomonadota</taxon>
        <taxon>Alphaproteobacteria</taxon>
        <taxon>Acetobacterales</taxon>
        <taxon>Acetobacteraceae</taxon>
        <taxon>Gluconobacter</taxon>
    </lineage>
</organism>
<dbReference type="CDD" id="cd16013">
    <property type="entry name" value="AcpA"/>
    <property type="match status" value="1"/>
</dbReference>
<feature type="compositionally biased region" description="Polar residues" evidence="2">
    <location>
        <begin position="48"/>
        <end position="64"/>
    </location>
</feature>
<evidence type="ECO:0000313" key="4">
    <source>
        <dbReference type="Proteomes" id="UP000075636"/>
    </source>
</evidence>
<accession>A0A149THS1</accession>
<comment type="caution">
    <text evidence="3">The sequence shown here is derived from an EMBL/GenBank/DDBJ whole genome shotgun (WGS) entry which is preliminary data.</text>
</comment>
<dbReference type="EMBL" id="LHZR01000109">
    <property type="protein sequence ID" value="KXV47470.1"/>
    <property type="molecule type" value="Genomic_DNA"/>
</dbReference>
<evidence type="ECO:0000256" key="2">
    <source>
        <dbReference type="SAM" id="MobiDB-lite"/>
    </source>
</evidence>
<gene>
    <name evidence="3" type="ORF">AD945_10595</name>
</gene>
<dbReference type="Pfam" id="PF04185">
    <property type="entry name" value="Phosphoesterase"/>
    <property type="match status" value="1"/>
</dbReference>